<evidence type="ECO:0000256" key="1">
    <source>
        <dbReference type="SAM" id="MobiDB-lite"/>
    </source>
</evidence>
<feature type="region of interest" description="Disordered" evidence="1">
    <location>
        <begin position="1"/>
        <end position="66"/>
    </location>
</feature>
<evidence type="ECO:0000313" key="2">
    <source>
        <dbReference type="EMBL" id="RKN58641.1"/>
    </source>
</evidence>
<keyword evidence="3" id="KW-1185">Reference proteome</keyword>
<evidence type="ECO:0000313" key="3">
    <source>
        <dbReference type="Proteomes" id="UP000279968"/>
    </source>
</evidence>
<dbReference type="OrthoDB" id="3404611at2"/>
<dbReference type="Proteomes" id="UP000279968">
    <property type="component" value="Unassembled WGS sequence"/>
</dbReference>
<protein>
    <submittedName>
        <fullName evidence="2">Uncharacterized protein</fullName>
    </submittedName>
</protein>
<reference evidence="2 3" key="1">
    <citation type="journal article" date="2015" name="Int. J. Syst. Evol. Microbiol.">
        <title>Micromonospora costi sp. nov., isolated from a leaf of Costus speciosus.</title>
        <authorList>
            <person name="Thawai C."/>
        </authorList>
    </citation>
    <scope>NUCLEOTIDE SEQUENCE [LARGE SCALE GENOMIC DNA]</scope>
    <source>
        <strain evidence="2 3">CS1-12</strain>
    </source>
</reference>
<dbReference type="EMBL" id="RBAN01000001">
    <property type="protein sequence ID" value="RKN58641.1"/>
    <property type="molecule type" value="Genomic_DNA"/>
</dbReference>
<name>A0A3B0AE78_9ACTN</name>
<gene>
    <name evidence="2" type="ORF">D7193_08970</name>
</gene>
<accession>A0A3B0AE78</accession>
<dbReference type="AlphaFoldDB" id="A0A3B0AE78"/>
<organism evidence="2 3">
    <name type="scientific">Micromonospora costi</name>
    <dbReference type="NCBI Taxonomy" id="1530042"/>
    <lineage>
        <taxon>Bacteria</taxon>
        <taxon>Bacillati</taxon>
        <taxon>Actinomycetota</taxon>
        <taxon>Actinomycetes</taxon>
        <taxon>Micromonosporales</taxon>
        <taxon>Micromonosporaceae</taxon>
        <taxon>Micromonospora</taxon>
    </lineage>
</organism>
<feature type="compositionally biased region" description="Low complexity" evidence="1">
    <location>
        <begin position="1"/>
        <end position="13"/>
    </location>
</feature>
<comment type="caution">
    <text evidence="2">The sequence shown here is derived from an EMBL/GenBank/DDBJ whole genome shotgun (WGS) entry which is preliminary data.</text>
</comment>
<feature type="compositionally biased region" description="Basic and acidic residues" evidence="1">
    <location>
        <begin position="14"/>
        <end position="66"/>
    </location>
</feature>
<proteinExistence type="predicted"/>
<sequence length="66" mass="7768">MAQQRQTSRQQQASRREQRSEEDRRLRSAERNKDWADEVAHARTADDPRTMAPRDAEGRPSTGERF</sequence>
<dbReference type="RefSeq" id="WP_120778802.1">
    <property type="nucleotide sequence ID" value="NZ_JBHLUP010000009.1"/>
</dbReference>